<feature type="compositionally biased region" description="Basic and acidic residues" evidence="1">
    <location>
        <begin position="166"/>
        <end position="256"/>
    </location>
</feature>
<evidence type="ECO:0000256" key="1">
    <source>
        <dbReference type="SAM" id="MobiDB-lite"/>
    </source>
</evidence>
<feature type="compositionally biased region" description="Basic and acidic residues" evidence="1">
    <location>
        <begin position="46"/>
        <end position="76"/>
    </location>
</feature>
<dbReference type="GO" id="GO:0015629">
    <property type="term" value="C:actin cytoskeleton"/>
    <property type="evidence" value="ECO:0007669"/>
    <property type="project" value="TreeGrafter"/>
</dbReference>
<organism evidence="2 3">
    <name type="scientific">Synaphobranchus kaupii</name>
    <name type="common">Kaup's arrowtooth eel</name>
    <dbReference type="NCBI Taxonomy" id="118154"/>
    <lineage>
        <taxon>Eukaryota</taxon>
        <taxon>Metazoa</taxon>
        <taxon>Chordata</taxon>
        <taxon>Craniata</taxon>
        <taxon>Vertebrata</taxon>
        <taxon>Euteleostomi</taxon>
        <taxon>Actinopterygii</taxon>
        <taxon>Neopterygii</taxon>
        <taxon>Teleostei</taxon>
        <taxon>Anguilliformes</taxon>
        <taxon>Synaphobranchidae</taxon>
        <taxon>Synaphobranchus</taxon>
    </lineage>
</organism>
<feature type="compositionally biased region" description="Basic and acidic residues" evidence="1">
    <location>
        <begin position="391"/>
        <end position="405"/>
    </location>
</feature>
<sequence>MAETDRSGSTLSPAAGKEDQQAQREEHQQGRLQEDPADDDGESDREESRRGGHRDAEEDLLQDPHDTAPKTSARTETEEEDEEEIEEEEEASSEEDEEQEEPEVVAVHEEEAREVSKEHAVTPQPKEHNGGSHNDTPGKQKKPEGTLSHGNVLSTEAEEAAATAQHEAEHRLEEPKRRHGNTESEELERMRKKQQEDEAELQELKMRREERRKVLEEVEKQKKQEMEDREAKEAEEKRRMKEGIERRRAEAAEKRQQIDVETAKPFKCVASRGSSVKIGERAEFLNKSVQKSGAVKTSHTPLISKIGNRLEQYTTALQSQRETRPPRPALDLPVVTEGIRSLKSKWEGGSTFGNININKESAHVNIGVAGLINDWLNKSPEGPKSTGGKPADLKPGDVTNKRSLWENRSSSLKMPAGVESKPVTNGKPPV</sequence>
<dbReference type="PRINTS" id="PR01076">
    <property type="entry name" value="CALDESMON"/>
</dbReference>
<feature type="compositionally biased region" description="Basic and acidic residues" evidence="1">
    <location>
        <begin position="106"/>
        <end position="144"/>
    </location>
</feature>
<feature type="region of interest" description="Disordered" evidence="1">
    <location>
        <begin position="378"/>
        <end position="430"/>
    </location>
</feature>
<evidence type="ECO:0000313" key="3">
    <source>
        <dbReference type="Proteomes" id="UP001152622"/>
    </source>
</evidence>
<gene>
    <name evidence="2" type="ORF">SKAU_G00046950</name>
</gene>
<dbReference type="AlphaFoldDB" id="A0A9Q1J9D4"/>
<dbReference type="Pfam" id="PF02029">
    <property type="entry name" value="Caldesmon"/>
    <property type="match status" value="1"/>
</dbReference>
<dbReference type="OrthoDB" id="9908857at2759"/>
<proteinExistence type="predicted"/>
<dbReference type="InterPro" id="IPR006018">
    <property type="entry name" value="Caldesmon_LSP"/>
</dbReference>
<protein>
    <recommendedName>
        <fullName evidence="4">Non-muscle caldesmon</fullName>
    </recommendedName>
</protein>
<feature type="compositionally biased region" description="Acidic residues" evidence="1">
    <location>
        <begin position="35"/>
        <end position="45"/>
    </location>
</feature>
<dbReference type="GO" id="GO:0017022">
    <property type="term" value="F:myosin binding"/>
    <property type="evidence" value="ECO:0007669"/>
    <property type="project" value="InterPro"/>
</dbReference>
<dbReference type="Proteomes" id="UP001152622">
    <property type="component" value="Chromosome 2"/>
</dbReference>
<evidence type="ECO:0000313" key="2">
    <source>
        <dbReference type="EMBL" id="KAJ8374115.1"/>
    </source>
</evidence>
<keyword evidence="3" id="KW-1185">Reference proteome</keyword>
<dbReference type="PANTHER" id="PTHR18949:SF0">
    <property type="entry name" value="CALDESMON"/>
    <property type="match status" value="1"/>
</dbReference>
<dbReference type="GO" id="GO:0005516">
    <property type="term" value="F:calmodulin binding"/>
    <property type="evidence" value="ECO:0007669"/>
    <property type="project" value="InterPro"/>
</dbReference>
<dbReference type="GO" id="GO:0001525">
    <property type="term" value="P:angiogenesis"/>
    <property type="evidence" value="ECO:0007669"/>
    <property type="project" value="TreeGrafter"/>
</dbReference>
<dbReference type="GO" id="GO:0003779">
    <property type="term" value="F:actin binding"/>
    <property type="evidence" value="ECO:0007669"/>
    <property type="project" value="InterPro"/>
</dbReference>
<name>A0A9Q1J9D4_SYNKA</name>
<dbReference type="GO" id="GO:0006936">
    <property type="term" value="P:muscle contraction"/>
    <property type="evidence" value="ECO:0007669"/>
    <property type="project" value="InterPro"/>
</dbReference>
<dbReference type="GO" id="GO:0051017">
    <property type="term" value="P:actin filament bundle assembly"/>
    <property type="evidence" value="ECO:0007669"/>
    <property type="project" value="TreeGrafter"/>
</dbReference>
<dbReference type="PANTHER" id="PTHR18949">
    <property type="entry name" value="CALDESMON"/>
    <property type="match status" value="1"/>
</dbReference>
<feature type="region of interest" description="Disordered" evidence="1">
    <location>
        <begin position="1"/>
        <end position="256"/>
    </location>
</feature>
<reference evidence="2" key="1">
    <citation type="journal article" date="2023" name="Science">
        <title>Genome structures resolve the early diversification of teleost fishes.</title>
        <authorList>
            <person name="Parey E."/>
            <person name="Louis A."/>
            <person name="Montfort J."/>
            <person name="Bouchez O."/>
            <person name="Roques C."/>
            <person name="Iampietro C."/>
            <person name="Lluch J."/>
            <person name="Castinel A."/>
            <person name="Donnadieu C."/>
            <person name="Desvignes T."/>
            <person name="Floi Bucao C."/>
            <person name="Jouanno E."/>
            <person name="Wen M."/>
            <person name="Mejri S."/>
            <person name="Dirks R."/>
            <person name="Jansen H."/>
            <person name="Henkel C."/>
            <person name="Chen W.J."/>
            <person name="Zahm M."/>
            <person name="Cabau C."/>
            <person name="Klopp C."/>
            <person name="Thompson A.W."/>
            <person name="Robinson-Rechavi M."/>
            <person name="Braasch I."/>
            <person name="Lecointre G."/>
            <person name="Bobe J."/>
            <person name="Postlethwait J.H."/>
            <person name="Berthelot C."/>
            <person name="Roest Crollius H."/>
            <person name="Guiguen Y."/>
        </authorList>
    </citation>
    <scope>NUCLEOTIDE SEQUENCE</scope>
    <source>
        <strain evidence="2">WJC10195</strain>
    </source>
</reference>
<dbReference type="InterPro" id="IPR006017">
    <property type="entry name" value="Caldesmon"/>
</dbReference>
<feature type="compositionally biased region" description="Acidic residues" evidence="1">
    <location>
        <begin position="77"/>
        <end position="103"/>
    </location>
</feature>
<evidence type="ECO:0008006" key="4">
    <source>
        <dbReference type="Google" id="ProtNLM"/>
    </source>
</evidence>
<dbReference type="EMBL" id="JAINUF010000002">
    <property type="protein sequence ID" value="KAJ8374115.1"/>
    <property type="molecule type" value="Genomic_DNA"/>
</dbReference>
<comment type="caution">
    <text evidence="2">The sequence shown here is derived from an EMBL/GenBank/DDBJ whole genome shotgun (WGS) entry which is preliminary data.</text>
</comment>
<accession>A0A9Q1J9D4</accession>
<feature type="compositionally biased region" description="Basic and acidic residues" evidence="1">
    <location>
        <begin position="16"/>
        <end position="34"/>
    </location>
</feature>